<dbReference type="AlphaFoldDB" id="A0A6L5WHQ1"/>
<dbReference type="Pfam" id="PF03459">
    <property type="entry name" value="TOBE"/>
    <property type="match status" value="1"/>
</dbReference>
<evidence type="ECO:0000313" key="4">
    <source>
        <dbReference type="EMBL" id="MSN95962.1"/>
    </source>
</evidence>
<evidence type="ECO:0000256" key="2">
    <source>
        <dbReference type="PROSITE-ProRule" id="PRU01213"/>
    </source>
</evidence>
<reference evidence="4 5" key="1">
    <citation type="submission" date="2019-09" db="EMBL/GenBank/DDBJ databases">
        <authorList>
            <person name="Silva M."/>
            <person name="Pereira G."/>
            <person name="Lopes-Da-Costa L."/>
            <person name="Silva E."/>
        </authorList>
    </citation>
    <scope>NUCLEOTIDE SEQUENCE [LARGE SCALE GENOMIC DNA]</scope>
    <source>
        <strain evidence="4 5">FMV-PI01</strain>
    </source>
</reference>
<dbReference type="InterPro" id="IPR008995">
    <property type="entry name" value="Mo/tungstate-bd_C_term_dom"/>
</dbReference>
<dbReference type="InterPro" id="IPR004606">
    <property type="entry name" value="Mop_domain"/>
</dbReference>
<evidence type="ECO:0000313" key="5">
    <source>
        <dbReference type="Proteomes" id="UP000476338"/>
    </source>
</evidence>
<evidence type="ECO:0000256" key="1">
    <source>
        <dbReference type="ARBA" id="ARBA00022505"/>
    </source>
</evidence>
<dbReference type="PROSITE" id="PS51866">
    <property type="entry name" value="MOP"/>
    <property type="match status" value="1"/>
</dbReference>
<keyword evidence="5" id="KW-1185">Reference proteome</keyword>
<dbReference type="Proteomes" id="UP000476338">
    <property type="component" value="Unassembled WGS sequence"/>
</dbReference>
<dbReference type="RefSeq" id="WP_154570221.1">
    <property type="nucleotide sequence ID" value="NZ_VWSJ01000004.1"/>
</dbReference>
<accession>A0A6L5WHQ1</accession>
<protein>
    <recommendedName>
        <fullName evidence="3">Mop domain-containing protein</fullName>
    </recommendedName>
</protein>
<reference evidence="4 5" key="2">
    <citation type="submission" date="2020-03" db="EMBL/GenBank/DDBJ databases">
        <title>Campylobacter portucalensis sp. nov., a new species of Campylobacter isolated from the reproductive tract of bulls.</title>
        <authorList>
            <person name="Silva M.F."/>
            <person name="Pereira G."/>
            <person name="Carneiro C."/>
            <person name="Hemphill A."/>
            <person name="Mateus L."/>
            <person name="Lopes-Da-Costa L."/>
            <person name="Silva E."/>
        </authorList>
    </citation>
    <scope>NUCLEOTIDE SEQUENCE [LARGE SCALE GENOMIC DNA]</scope>
    <source>
        <strain evidence="4 5">FMV-PI01</strain>
    </source>
</reference>
<keyword evidence="1 2" id="KW-0500">Molybdenum</keyword>
<dbReference type="SUPFAM" id="SSF50331">
    <property type="entry name" value="MOP-like"/>
    <property type="match status" value="1"/>
</dbReference>
<evidence type="ECO:0000259" key="3">
    <source>
        <dbReference type="PROSITE" id="PS51866"/>
    </source>
</evidence>
<organism evidence="4 5">
    <name type="scientific">Campylobacter portucalensis</name>
    <dbReference type="NCBI Taxonomy" id="2608384"/>
    <lineage>
        <taxon>Bacteria</taxon>
        <taxon>Pseudomonadati</taxon>
        <taxon>Campylobacterota</taxon>
        <taxon>Epsilonproteobacteria</taxon>
        <taxon>Campylobacterales</taxon>
        <taxon>Campylobacteraceae</taxon>
        <taxon>Campylobacter</taxon>
    </lineage>
</organism>
<dbReference type="EMBL" id="VWSJ01000004">
    <property type="protein sequence ID" value="MSN95962.1"/>
    <property type="molecule type" value="Genomic_DNA"/>
</dbReference>
<name>A0A6L5WHQ1_9BACT</name>
<dbReference type="GO" id="GO:0015689">
    <property type="term" value="P:molybdate ion transport"/>
    <property type="evidence" value="ECO:0007669"/>
    <property type="project" value="InterPro"/>
</dbReference>
<proteinExistence type="predicted"/>
<dbReference type="InterPro" id="IPR005116">
    <property type="entry name" value="Transp-assoc_OB_typ1"/>
</dbReference>
<sequence>MNKFNAKVLEVRGDGGVQEILLNSDVGQISCVVVANQKSKINEIGFKKSSVAVAKNGEFSHSNNIKVKIKDIEKGEVLSKIVGDKDGIKIESLITTSSANRLDLQIGDEVSFLIKASDVFVV</sequence>
<dbReference type="Gene3D" id="2.40.50.100">
    <property type="match status" value="1"/>
</dbReference>
<feature type="domain" description="Mop" evidence="3">
    <location>
        <begin position="58"/>
        <end position="122"/>
    </location>
</feature>
<gene>
    <name evidence="4" type="ORF">F1B92_01920</name>
</gene>
<comment type="caution">
    <text evidence="4">The sequence shown here is derived from an EMBL/GenBank/DDBJ whole genome shotgun (WGS) entry which is preliminary data.</text>
</comment>